<keyword evidence="3" id="KW-1185">Reference proteome</keyword>
<feature type="region of interest" description="Disordered" evidence="1">
    <location>
        <begin position="1"/>
        <end position="23"/>
    </location>
</feature>
<dbReference type="Proteomes" id="UP000076532">
    <property type="component" value="Unassembled WGS sequence"/>
</dbReference>
<name>A0A166D6K4_9AGAM</name>
<organism evidence="2 3">
    <name type="scientific">Athelia psychrophila</name>
    <dbReference type="NCBI Taxonomy" id="1759441"/>
    <lineage>
        <taxon>Eukaryota</taxon>
        <taxon>Fungi</taxon>
        <taxon>Dikarya</taxon>
        <taxon>Basidiomycota</taxon>
        <taxon>Agaricomycotina</taxon>
        <taxon>Agaricomycetes</taxon>
        <taxon>Agaricomycetidae</taxon>
        <taxon>Atheliales</taxon>
        <taxon>Atheliaceae</taxon>
        <taxon>Athelia</taxon>
    </lineage>
</organism>
<sequence length="99" mass="10844">MGSMVPASACKSSKSCSKKNSATSTKLFVPITPCCVIPRAWRPPPADTILHPSPSTRAHPSRRQVRREPIPHPLLHDTAASSSYQLPTSAWRRMVSARL</sequence>
<protein>
    <submittedName>
        <fullName evidence="2">Uncharacterized protein</fullName>
    </submittedName>
</protein>
<dbReference type="AlphaFoldDB" id="A0A166D6K4"/>
<proteinExistence type="predicted"/>
<accession>A0A166D6K4</accession>
<feature type="compositionally biased region" description="Low complexity" evidence="1">
    <location>
        <begin position="7"/>
        <end position="23"/>
    </location>
</feature>
<evidence type="ECO:0000256" key="1">
    <source>
        <dbReference type="SAM" id="MobiDB-lite"/>
    </source>
</evidence>
<reference evidence="2 3" key="1">
    <citation type="journal article" date="2016" name="Mol. Biol. Evol.">
        <title>Comparative Genomics of Early-Diverging Mushroom-Forming Fungi Provides Insights into the Origins of Lignocellulose Decay Capabilities.</title>
        <authorList>
            <person name="Nagy L.G."/>
            <person name="Riley R."/>
            <person name="Tritt A."/>
            <person name="Adam C."/>
            <person name="Daum C."/>
            <person name="Floudas D."/>
            <person name="Sun H."/>
            <person name="Yadav J.S."/>
            <person name="Pangilinan J."/>
            <person name="Larsson K.H."/>
            <person name="Matsuura K."/>
            <person name="Barry K."/>
            <person name="Labutti K."/>
            <person name="Kuo R."/>
            <person name="Ohm R.A."/>
            <person name="Bhattacharya S.S."/>
            <person name="Shirouzu T."/>
            <person name="Yoshinaga Y."/>
            <person name="Martin F.M."/>
            <person name="Grigoriev I.V."/>
            <person name="Hibbett D.S."/>
        </authorList>
    </citation>
    <scope>NUCLEOTIDE SEQUENCE [LARGE SCALE GENOMIC DNA]</scope>
    <source>
        <strain evidence="2 3">CBS 109695</strain>
    </source>
</reference>
<evidence type="ECO:0000313" key="3">
    <source>
        <dbReference type="Proteomes" id="UP000076532"/>
    </source>
</evidence>
<evidence type="ECO:0000313" key="2">
    <source>
        <dbReference type="EMBL" id="KZP14373.1"/>
    </source>
</evidence>
<feature type="non-terminal residue" evidence="2">
    <location>
        <position position="99"/>
    </location>
</feature>
<feature type="region of interest" description="Disordered" evidence="1">
    <location>
        <begin position="46"/>
        <end position="65"/>
    </location>
</feature>
<gene>
    <name evidence="2" type="ORF">FIBSPDRAFT_868334</name>
</gene>
<dbReference type="EMBL" id="KV417618">
    <property type="protein sequence ID" value="KZP14373.1"/>
    <property type="molecule type" value="Genomic_DNA"/>
</dbReference>